<evidence type="ECO:0000313" key="2">
    <source>
        <dbReference type="EMBL" id="KAL3702051.1"/>
    </source>
</evidence>
<feature type="region of interest" description="Disordered" evidence="1">
    <location>
        <begin position="176"/>
        <end position="232"/>
    </location>
</feature>
<name>A0ABD3IF01_9MARC</name>
<dbReference type="EMBL" id="JBJQOH010000001">
    <property type="protein sequence ID" value="KAL3702051.1"/>
    <property type="molecule type" value="Genomic_DNA"/>
</dbReference>
<organism evidence="2 3">
    <name type="scientific">Riccia sorocarpa</name>
    <dbReference type="NCBI Taxonomy" id="122646"/>
    <lineage>
        <taxon>Eukaryota</taxon>
        <taxon>Viridiplantae</taxon>
        <taxon>Streptophyta</taxon>
        <taxon>Embryophyta</taxon>
        <taxon>Marchantiophyta</taxon>
        <taxon>Marchantiopsida</taxon>
        <taxon>Marchantiidae</taxon>
        <taxon>Marchantiales</taxon>
        <taxon>Ricciaceae</taxon>
        <taxon>Riccia</taxon>
    </lineage>
</organism>
<accession>A0ABD3IF01</accession>
<evidence type="ECO:0000256" key="1">
    <source>
        <dbReference type="SAM" id="MobiDB-lite"/>
    </source>
</evidence>
<keyword evidence="3" id="KW-1185">Reference proteome</keyword>
<protein>
    <submittedName>
        <fullName evidence="2">Uncharacterized protein</fullName>
    </submittedName>
</protein>
<evidence type="ECO:0000313" key="3">
    <source>
        <dbReference type="Proteomes" id="UP001633002"/>
    </source>
</evidence>
<sequence>MHDQRVETPFCKYHENIRTRKIQHLDSTSEQGNYLFPTMSFFSIFDSNPSAKAANYWRWSSTEQKDPKKKHTYAKGRLQDTVAVDLINKKGLVGKQRDQWMQAAVVKTIYYCSRPLAGHPIYSIRRLLPCLQGEGSDAAASSKHRTGVHHEYLIVEVTSEGSKLCVFIGAEKTAPPPKVEQQVGHADSEEEDATAPPTKVEQQVGHADSEEEDATAPPTEVEQQVGHADSEEEEGGVSVVVSIFDGELNDFKQNVRYSFECNVKVPLQNVLTALDDDDKKYRYHFFYSNCWDYAIGAFEKVLSALAEAVTDRNLKDRLMEEKKTLQKRIDGLREKWEN</sequence>
<comment type="caution">
    <text evidence="2">The sequence shown here is derived from an EMBL/GenBank/DDBJ whole genome shotgun (WGS) entry which is preliminary data.</text>
</comment>
<proteinExistence type="predicted"/>
<dbReference type="Proteomes" id="UP001633002">
    <property type="component" value="Unassembled WGS sequence"/>
</dbReference>
<reference evidence="2 3" key="1">
    <citation type="submission" date="2024-09" db="EMBL/GenBank/DDBJ databases">
        <title>Chromosome-scale assembly of Riccia sorocarpa.</title>
        <authorList>
            <person name="Paukszto L."/>
        </authorList>
    </citation>
    <scope>NUCLEOTIDE SEQUENCE [LARGE SCALE GENOMIC DNA]</scope>
    <source>
        <strain evidence="2">LP-2024</strain>
        <tissue evidence="2">Aerial parts of the thallus</tissue>
    </source>
</reference>
<gene>
    <name evidence="2" type="ORF">R1sor_020073</name>
</gene>
<dbReference type="AlphaFoldDB" id="A0ABD3IF01"/>